<name>A0A5C7EG48_9PROT</name>
<reference evidence="2 3" key="1">
    <citation type="submission" date="2019-08" db="EMBL/GenBank/DDBJ databases">
        <title>Pelomicrobium methylotrophicum gen. nov., sp. nov. a moderately thermophilic, facultatively anaerobic, lithoautotrophic and methylotrophic bacterium isolated from a terrestrial mud volcano.</title>
        <authorList>
            <person name="Slobodkina G.B."/>
            <person name="Merkel A.Y."/>
            <person name="Slobodkin A.I."/>
        </authorList>
    </citation>
    <scope>NUCLEOTIDE SEQUENCE [LARGE SCALE GENOMIC DNA]</scope>
    <source>
        <strain evidence="2 3">SM250</strain>
    </source>
</reference>
<dbReference type="CDD" id="cd09881">
    <property type="entry name" value="PIN_VapC4-5_FitB-like"/>
    <property type="match status" value="1"/>
</dbReference>
<dbReference type="AlphaFoldDB" id="A0A5C7EG48"/>
<feature type="compositionally biased region" description="Basic and acidic residues" evidence="1">
    <location>
        <begin position="112"/>
        <end position="123"/>
    </location>
</feature>
<feature type="compositionally biased region" description="Basic and acidic residues" evidence="1">
    <location>
        <begin position="151"/>
        <end position="162"/>
    </location>
</feature>
<evidence type="ECO:0000313" key="2">
    <source>
        <dbReference type="EMBL" id="TXF09978.1"/>
    </source>
</evidence>
<comment type="caution">
    <text evidence="2">The sequence shown here is derived from an EMBL/GenBank/DDBJ whole genome shotgun (WGS) entry which is preliminary data.</text>
</comment>
<dbReference type="InterPro" id="IPR029060">
    <property type="entry name" value="PIN-like_dom_sf"/>
</dbReference>
<dbReference type="Gene3D" id="3.40.50.1010">
    <property type="entry name" value="5'-nuclease"/>
    <property type="match status" value="1"/>
</dbReference>
<dbReference type="EMBL" id="VPFL01000040">
    <property type="protein sequence ID" value="TXF09978.1"/>
    <property type="molecule type" value="Genomic_DNA"/>
</dbReference>
<organism evidence="2 3">
    <name type="scientific">Pelomicrobium methylotrophicum</name>
    <dbReference type="NCBI Taxonomy" id="2602750"/>
    <lineage>
        <taxon>Bacteria</taxon>
        <taxon>Pseudomonadati</taxon>
        <taxon>Pseudomonadota</taxon>
        <taxon>Hydrogenophilia</taxon>
        <taxon>Hydrogenophilia incertae sedis</taxon>
        <taxon>Pelomicrobium</taxon>
    </lineage>
</organism>
<dbReference type="Proteomes" id="UP000321201">
    <property type="component" value="Unassembled WGS sequence"/>
</dbReference>
<dbReference type="OrthoDB" id="9796690at2"/>
<keyword evidence="3" id="KW-1185">Reference proteome</keyword>
<sequence length="187" mass="20478">MTLYMLDTDTCAFVMRGPTKALRRKLLATPLDQQSISVVTLTERLYGARVSARPDHNGAVLRDFVCYVAVRHWDESAIDHHAEIPCAPQVQRADGRRKRPDGRRSCPQSLGGHRDEQRAEIRARARTPGRKLGVTRHIGFVAKAATGAAKESGHPGGPERRSRSIGTPCAEGRRKRHGGSGPCSPIS</sequence>
<dbReference type="SUPFAM" id="SSF88723">
    <property type="entry name" value="PIN domain-like"/>
    <property type="match status" value="1"/>
</dbReference>
<feature type="region of interest" description="Disordered" evidence="1">
    <location>
        <begin position="91"/>
        <end position="187"/>
    </location>
</feature>
<accession>A0A5C7EG48</accession>
<protein>
    <submittedName>
        <fullName evidence="2">Type II toxin-antitoxin system VapC family toxin</fullName>
    </submittedName>
</protein>
<dbReference type="RefSeq" id="WP_147801212.1">
    <property type="nucleotide sequence ID" value="NZ_VPFL01000040.1"/>
</dbReference>
<gene>
    <name evidence="2" type="ORF">FR698_16130</name>
</gene>
<proteinExistence type="predicted"/>
<dbReference type="InParanoid" id="A0A5C7EG48"/>
<evidence type="ECO:0000313" key="3">
    <source>
        <dbReference type="Proteomes" id="UP000321201"/>
    </source>
</evidence>
<evidence type="ECO:0000256" key="1">
    <source>
        <dbReference type="SAM" id="MobiDB-lite"/>
    </source>
</evidence>